<accession>A0A423JX80</accession>
<evidence type="ECO:0000313" key="2">
    <source>
        <dbReference type="Proteomes" id="UP000286351"/>
    </source>
</evidence>
<organism evidence="1 2">
    <name type="scientific">Pseudomonas brassicacearum</name>
    <dbReference type="NCBI Taxonomy" id="930166"/>
    <lineage>
        <taxon>Bacteria</taxon>
        <taxon>Pseudomonadati</taxon>
        <taxon>Pseudomonadota</taxon>
        <taxon>Gammaproteobacteria</taxon>
        <taxon>Pseudomonadales</taxon>
        <taxon>Pseudomonadaceae</taxon>
        <taxon>Pseudomonas</taxon>
    </lineage>
</organism>
<evidence type="ECO:0000313" key="1">
    <source>
        <dbReference type="EMBL" id="RON42309.1"/>
    </source>
</evidence>
<sequence length="66" mass="7505">MEKMIFQLAVVDGPIEVRQDAETGDLVIEFENRHRAAANKRFQMRFKPDAVSQLSNALLAALPIHR</sequence>
<dbReference type="EMBL" id="MOBO01000001">
    <property type="protein sequence ID" value="RON42309.1"/>
    <property type="molecule type" value="Genomic_DNA"/>
</dbReference>
<proteinExistence type="predicted"/>
<dbReference type="RefSeq" id="WP_123364218.1">
    <property type="nucleotide sequence ID" value="NZ_MOBO01000001.1"/>
</dbReference>
<reference evidence="1 2" key="1">
    <citation type="submission" date="2016-10" db="EMBL/GenBank/DDBJ databases">
        <title>Comparative genome analysis of multiple Pseudomonas spp. focuses on biocontrol and plant growth promoting traits.</title>
        <authorList>
            <person name="Tao X.-Y."/>
            <person name="Taylor C.G."/>
        </authorList>
    </citation>
    <scope>NUCLEOTIDE SEQUENCE [LARGE SCALE GENOMIC DNA]</scope>
    <source>
        <strain evidence="1 2">38D4</strain>
    </source>
</reference>
<dbReference type="Proteomes" id="UP000286351">
    <property type="component" value="Unassembled WGS sequence"/>
</dbReference>
<dbReference type="AlphaFoldDB" id="A0A423JX80"/>
<gene>
    <name evidence="1" type="ORF">BK664_01615</name>
</gene>
<comment type="caution">
    <text evidence="1">The sequence shown here is derived from an EMBL/GenBank/DDBJ whole genome shotgun (WGS) entry which is preliminary data.</text>
</comment>
<name>A0A423JX80_9PSED</name>
<protein>
    <submittedName>
        <fullName evidence="1">Uncharacterized protein</fullName>
    </submittedName>
</protein>